<dbReference type="OrthoDB" id="4062651at2759"/>
<evidence type="ECO:0000313" key="2">
    <source>
        <dbReference type="EMBL" id="KAG1766732.1"/>
    </source>
</evidence>
<dbReference type="Proteomes" id="UP000714275">
    <property type="component" value="Unassembled WGS sequence"/>
</dbReference>
<evidence type="ECO:0000259" key="1">
    <source>
        <dbReference type="PROSITE" id="PS50011"/>
    </source>
</evidence>
<dbReference type="PANTHER" id="PTHR24347">
    <property type="entry name" value="SERINE/THREONINE-PROTEIN KINASE"/>
    <property type="match status" value="1"/>
</dbReference>
<dbReference type="InterPro" id="IPR008271">
    <property type="entry name" value="Ser/Thr_kinase_AS"/>
</dbReference>
<name>A0A9P7CWY5_9AGAM</name>
<dbReference type="EMBL" id="JABBWD010000093">
    <property type="protein sequence ID" value="KAG1766732.1"/>
    <property type="molecule type" value="Genomic_DNA"/>
</dbReference>
<dbReference type="Pfam" id="PF00069">
    <property type="entry name" value="Pkinase"/>
    <property type="match status" value="1"/>
</dbReference>
<sequence length="141" mass="15813">MPVAGGWLTSLTNPSAHLWSVAKQLFEAVDFMHQHGVAHMDLKPNNILIPVNGGRLTVIDFNRSLRVKGVEHRFRGVVGTPEYIAPEVAAGNGLYSAIRADLWSCGKTLEELCDKCRPSTDRNTLLEISWQLWMKTRKSDR</sequence>
<keyword evidence="2" id="KW-0418">Kinase</keyword>
<accession>A0A9P7CWY5</accession>
<dbReference type="AlphaFoldDB" id="A0A9P7CWY5"/>
<dbReference type="InterPro" id="IPR011009">
    <property type="entry name" value="Kinase-like_dom_sf"/>
</dbReference>
<dbReference type="GO" id="GO:0005524">
    <property type="term" value="F:ATP binding"/>
    <property type="evidence" value="ECO:0007669"/>
    <property type="project" value="InterPro"/>
</dbReference>
<dbReference type="InterPro" id="IPR000719">
    <property type="entry name" value="Prot_kinase_dom"/>
</dbReference>
<comment type="caution">
    <text evidence="2">The sequence shown here is derived from an EMBL/GenBank/DDBJ whole genome shotgun (WGS) entry which is preliminary data.</text>
</comment>
<gene>
    <name evidence="2" type="ORF">EV702DRAFT_1149208</name>
</gene>
<dbReference type="GO" id="GO:0004672">
    <property type="term" value="F:protein kinase activity"/>
    <property type="evidence" value="ECO:0007669"/>
    <property type="project" value="InterPro"/>
</dbReference>
<dbReference type="SMART" id="SM00220">
    <property type="entry name" value="S_TKc"/>
    <property type="match status" value="1"/>
</dbReference>
<evidence type="ECO:0000313" key="3">
    <source>
        <dbReference type="Proteomes" id="UP000714275"/>
    </source>
</evidence>
<reference evidence="2" key="1">
    <citation type="journal article" date="2020" name="New Phytol.">
        <title>Comparative genomics reveals dynamic genome evolution in host specialist ectomycorrhizal fungi.</title>
        <authorList>
            <person name="Lofgren L.A."/>
            <person name="Nguyen N.H."/>
            <person name="Vilgalys R."/>
            <person name="Ruytinx J."/>
            <person name="Liao H.L."/>
            <person name="Branco S."/>
            <person name="Kuo A."/>
            <person name="LaButti K."/>
            <person name="Lipzen A."/>
            <person name="Andreopoulos W."/>
            <person name="Pangilinan J."/>
            <person name="Riley R."/>
            <person name="Hundley H."/>
            <person name="Na H."/>
            <person name="Barry K."/>
            <person name="Grigoriev I.V."/>
            <person name="Stajich J.E."/>
            <person name="Kennedy P.G."/>
        </authorList>
    </citation>
    <scope>NUCLEOTIDE SEQUENCE</scope>
    <source>
        <strain evidence="2">DOB743</strain>
    </source>
</reference>
<proteinExistence type="predicted"/>
<dbReference type="PROSITE" id="PS00108">
    <property type="entry name" value="PROTEIN_KINASE_ST"/>
    <property type="match status" value="1"/>
</dbReference>
<dbReference type="Gene3D" id="1.10.510.10">
    <property type="entry name" value="Transferase(Phosphotransferase) domain 1"/>
    <property type="match status" value="1"/>
</dbReference>
<keyword evidence="3" id="KW-1185">Reference proteome</keyword>
<keyword evidence="2" id="KW-0808">Transferase</keyword>
<organism evidence="2 3">
    <name type="scientific">Suillus placidus</name>
    <dbReference type="NCBI Taxonomy" id="48579"/>
    <lineage>
        <taxon>Eukaryota</taxon>
        <taxon>Fungi</taxon>
        <taxon>Dikarya</taxon>
        <taxon>Basidiomycota</taxon>
        <taxon>Agaricomycotina</taxon>
        <taxon>Agaricomycetes</taxon>
        <taxon>Agaricomycetidae</taxon>
        <taxon>Boletales</taxon>
        <taxon>Suillineae</taxon>
        <taxon>Suillaceae</taxon>
        <taxon>Suillus</taxon>
    </lineage>
</organism>
<dbReference type="PROSITE" id="PS50011">
    <property type="entry name" value="PROTEIN_KINASE_DOM"/>
    <property type="match status" value="1"/>
</dbReference>
<feature type="domain" description="Protein kinase" evidence="1">
    <location>
        <begin position="1"/>
        <end position="141"/>
    </location>
</feature>
<protein>
    <submittedName>
        <fullName evidence="2">Kinase-like domain-containing protein</fullName>
    </submittedName>
</protein>
<dbReference type="SUPFAM" id="SSF56112">
    <property type="entry name" value="Protein kinase-like (PK-like)"/>
    <property type="match status" value="1"/>
</dbReference>